<proteinExistence type="predicted"/>
<keyword evidence="2" id="KW-0472">Membrane</keyword>
<feature type="compositionally biased region" description="Gly residues" evidence="1">
    <location>
        <begin position="453"/>
        <end position="466"/>
    </location>
</feature>
<dbReference type="STRING" id="1447715.AH67_08550"/>
<keyword evidence="4" id="KW-1185">Reference proteome</keyword>
<name>A0A0A7IA32_9BIFI</name>
<feature type="transmembrane region" description="Helical" evidence="2">
    <location>
        <begin position="195"/>
        <end position="216"/>
    </location>
</feature>
<feature type="compositionally biased region" description="Low complexity" evidence="1">
    <location>
        <begin position="430"/>
        <end position="452"/>
    </location>
</feature>
<keyword evidence="2" id="KW-0812">Transmembrane</keyword>
<evidence type="ECO:0000313" key="3">
    <source>
        <dbReference type="EMBL" id="AIZ17107.1"/>
    </source>
</evidence>
<evidence type="ECO:0000256" key="1">
    <source>
        <dbReference type="SAM" id="MobiDB-lite"/>
    </source>
</evidence>
<feature type="region of interest" description="Disordered" evidence="1">
    <location>
        <begin position="155"/>
        <end position="192"/>
    </location>
</feature>
<evidence type="ECO:0008006" key="5">
    <source>
        <dbReference type="Google" id="ProtNLM"/>
    </source>
</evidence>
<feature type="region of interest" description="Disordered" evidence="1">
    <location>
        <begin position="1"/>
        <end position="107"/>
    </location>
</feature>
<dbReference type="HOGENOM" id="CLU_532839_0_0_11"/>
<feature type="compositionally biased region" description="Polar residues" evidence="1">
    <location>
        <begin position="25"/>
        <end position="36"/>
    </location>
</feature>
<keyword evidence="2" id="KW-1133">Transmembrane helix</keyword>
<sequence length="511" mass="52368">MSQIDESDLQFPDAGSGDGHDDPQTELTSFDSSTLMFPSVGGDDEPQHTQPAQPPQPPATQRRKPKSAASSKPAARSQPAVQPASGDGFDLPVWGAGATAHDDDEPTQLFTLADAAQTKTTAMPAIDGTSVERTRLIAQNGPTRTVVNDVNETHTAVPEPDAPASFVPMDGGDSGDGESPEHAAPNGGDGKRKKIIIGSVSAVVALALVAGGAALWQRNRSAQEANAQNAAVERCERAHTALQTAYTELDKQVTQSKPLAQTEESAVADAAALQAFQKSNKAATDLQQKQGDILVECNAADSRDKLEQNAQSMDDQLDGVEAATKQLKTDADALTASRDAKSTQGFKDDLTKAIADAQAVYDGSVNAVADEQTRTALQQAIGEAQTVADKPSLDKAAVDAAKEKLTNAVNAVVESQNALAEANEAAAQEALRQQQLQQQQAQQTQPGTTGADAGTGLGTTTGGVTGGTTNNGVAPDTGNTGGNAAGDTAGANTGANANTNTGTPTDTGVTQ</sequence>
<organism evidence="3 4">
    <name type="scientific">Bifidobacterium pseudolongum PV8-2</name>
    <dbReference type="NCBI Taxonomy" id="1447715"/>
    <lineage>
        <taxon>Bacteria</taxon>
        <taxon>Bacillati</taxon>
        <taxon>Actinomycetota</taxon>
        <taxon>Actinomycetes</taxon>
        <taxon>Bifidobacteriales</taxon>
        <taxon>Bifidobacteriaceae</taxon>
        <taxon>Bifidobacterium</taxon>
    </lineage>
</organism>
<feature type="compositionally biased region" description="Low complexity" evidence="1">
    <location>
        <begin position="467"/>
        <end position="478"/>
    </location>
</feature>
<gene>
    <name evidence="3" type="ORF">AH67_08550</name>
</gene>
<reference evidence="3 4" key="1">
    <citation type="journal article" date="2015" name="Genome Announc.">
        <title>Bifidobacterium pseudolongum Strain PV8-2, Isolated from a Stool Sample of an Anemic Kenyan Infant.</title>
        <authorList>
            <person name="Vazquez-Gutierrez P."/>
            <person name="Lacroix C."/>
            <person name="Chassard C."/>
            <person name="Klumpp J."/>
            <person name="Stevens M.J."/>
            <person name="Jans C."/>
        </authorList>
    </citation>
    <scope>NUCLEOTIDE SEQUENCE [LARGE SCALE GENOMIC DNA]</scope>
    <source>
        <strain evidence="3 4">PV8-2</strain>
    </source>
</reference>
<dbReference type="Gene3D" id="1.20.1270.90">
    <property type="entry name" value="AF1782-like"/>
    <property type="match status" value="1"/>
</dbReference>
<protein>
    <recommendedName>
        <fullName evidence="5">Sugar-binding protein</fullName>
    </recommendedName>
</protein>
<evidence type="ECO:0000313" key="4">
    <source>
        <dbReference type="Proteomes" id="UP000030636"/>
    </source>
</evidence>
<accession>A0A0A7IA32</accession>
<dbReference type="AlphaFoldDB" id="A0A0A7IA32"/>
<feature type="region of interest" description="Disordered" evidence="1">
    <location>
        <begin position="430"/>
        <end position="511"/>
    </location>
</feature>
<evidence type="ECO:0000256" key="2">
    <source>
        <dbReference type="SAM" id="Phobius"/>
    </source>
</evidence>
<dbReference type="EMBL" id="CP007457">
    <property type="protein sequence ID" value="AIZ17107.1"/>
    <property type="molecule type" value="Genomic_DNA"/>
</dbReference>
<dbReference type="KEGG" id="bpsp:AH67_08550"/>
<feature type="compositionally biased region" description="Low complexity" evidence="1">
    <location>
        <begin position="485"/>
        <end position="511"/>
    </location>
</feature>
<dbReference type="RefSeq" id="WP_039172738.1">
    <property type="nucleotide sequence ID" value="NZ_CP007457.1"/>
</dbReference>
<dbReference type="Proteomes" id="UP000030636">
    <property type="component" value="Chromosome"/>
</dbReference>
<feature type="compositionally biased region" description="Low complexity" evidence="1">
    <location>
        <begin position="67"/>
        <end position="80"/>
    </location>
</feature>